<keyword evidence="3" id="KW-1185">Reference proteome</keyword>
<feature type="region of interest" description="Disordered" evidence="1">
    <location>
        <begin position="61"/>
        <end position="88"/>
    </location>
</feature>
<sequence length="170" mass="18263">MSQESLYIWAGPQCTLLSLEPEKQGNYPGPSACILISIAAVAVWRTAIGGGVLTVLRESSGPARASGLSPPEEVDTAEPPAQGSGVKGMPRVHHNTAVHKGCQVSSKVCCCTHHPHKHTTAIASPTDNTHYCEPSLLYSEQHIETRLLDSCSLRSVFPSRKNYNLLTMVC</sequence>
<gene>
    <name evidence="2" type="ORF">SKAU_G00052320</name>
</gene>
<reference evidence="2" key="1">
    <citation type="journal article" date="2023" name="Science">
        <title>Genome structures resolve the early diversification of teleost fishes.</title>
        <authorList>
            <person name="Parey E."/>
            <person name="Louis A."/>
            <person name="Montfort J."/>
            <person name="Bouchez O."/>
            <person name="Roques C."/>
            <person name="Iampietro C."/>
            <person name="Lluch J."/>
            <person name="Castinel A."/>
            <person name="Donnadieu C."/>
            <person name="Desvignes T."/>
            <person name="Floi Bucao C."/>
            <person name="Jouanno E."/>
            <person name="Wen M."/>
            <person name="Mejri S."/>
            <person name="Dirks R."/>
            <person name="Jansen H."/>
            <person name="Henkel C."/>
            <person name="Chen W.J."/>
            <person name="Zahm M."/>
            <person name="Cabau C."/>
            <person name="Klopp C."/>
            <person name="Thompson A.W."/>
            <person name="Robinson-Rechavi M."/>
            <person name="Braasch I."/>
            <person name="Lecointre G."/>
            <person name="Bobe J."/>
            <person name="Postlethwait J.H."/>
            <person name="Berthelot C."/>
            <person name="Roest Crollius H."/>
            <person name="Guiguen Y."/>
        </authorList>
    </citation>
    <scope>NUCLEOTIDE SEQUENCE</scope>
    <source>
        <strain evidence="2">WJC10195</strain>
    </source>
</reference>
<organism evidence="2 3">
    <name type="scientific">Synaphobranchus kaupii</name>
    <name type="common">Kaup's arrowtooth eel</name>
    <dbReference type="NCBI Taxonomy" id="118154"/>
    <lineage>
        <taxon>Eukaryota</taxon>
        <taxon>Metazoa</taxon>
        <taxon>Chordata</taxon>
        <taxon>Craniata</taxon>
        <taxon>Vertebrata</taxon>
        <taxon>Euteleostomi</taxon>
        <taxon>Actinopterygii</taxon>
        <taxon>Neopterygii</taxon>
        <taxon>Teleostei</taxon>
        <taxon>Anguilliformes</taxon>
        <taxon>Synaphobranchidae</taxon>
        <taxon>Synaphobranchus</taxon>
    </lineage>
</organism>
<evidence type="ECO:0000313" key="2">
    <source>
        <dbReference type="EMBL" id="KAJ8374652.1"/>
    </source>
</evidence>
<evidence type="ECO:0000313" key="3">
    <source>
        <dbReference type="Proteomes" id="UP001152622"/>
    </source>
</evidence>
<accession>A0A9Q1G4A3</accession>
<protein>
    <submittedName>
        <fullName evidence="2">Uncharacterized protein</fullName>
    </submittedName>
</protein>
<dbReference type="AlphaFoldDB" id="A0A9Q1G4A3"/>
<dbReference type="EMBL" id="JAINUF010000002">
    <property type="protein sequence ID" value="KAJ8374652.1"/>
    <property type="molecule type" value="Genomic_DNA"/>
</dbReference>
<evidence type="ECO:0000256" key="1">
    <source>
        <dbReference type="SAM" id="MobiDB-lite"/>
    </source>
</evidence>
<name>A0A9Q1G4A3_SYNKA</name>
<proteinExistence type="predicted"/>
<comment type="caution">
    <text evidence="2">The sequence shown here is derived from an EMBL/GenBank/DDBJ whole genome shotgun (WGS) entry which is preliminary data.</text>
</comment>
<dbReference type="Proteomes" id="UP001152622">
    <property type="component" value="Chromosome 2"/>
</dbReference>